<evidence type="ECO:0000256" key="10">
    <source>
        <dbReference type="ARBA" id="ARBA00023098"/>
    </source>
</evidence>
<keyword evidence="5 12" id="KW-0444">Lipid biosynthesis</keyword>
<dbReference type="Gene3D" id="3.30.1700.10">
    <property type="entry name" value="lpxc deacetylase, domain 2"/>
    <property type="match status" value="1"/>
</dbReference>
<dbReference type="InterPro" id="IPR011334">
    <property type="entry name" value="UDP-acyl_GlcNac_deAcase_C"/>
</dbReference>
<dbReference type="GO" id="GO:0103117">
    <property type="term" value="F:UDP-3-O-acyl-N-acetylglucosamine deacetylase activity"/>
    <property type="evidence" value="ECO:0007669"/>
    <property type="project" value="UniProtKB-UniRule"/>
</dbReference>
<dbReference type="EMBL" id="DSFP01000030">
    <property type="protein sequence ID" value="HEW45562.1"/>
    <property type="molecule type" value="Genomic_DNA"/>
</dbReference>
<evidence type="ECO:0000313" key="13">
    <source>
        <dbReference type="EMBL" id="HEW45562.1"/>
    </source>
</evidence>
<comment type="caution">
    <text evidence="13">The sequence shown here is derived from an EMBL/GenBank/DDBJ whole genome shotgun (WGS) entry which is preliminary data.</text>
</comment>
<reference evidence="13" key="1">
    <citation type="journal article" date="2020" name="mSystems">
        <title>Genome- and Community-Level Interaction Insights into Carbon Utilization and Element Cycling Functions of Hydrothermarchaeota in Hydrothermal Sediment.</title>
        <authorList>
            <person name="Zhou Z."/>
            <person name="Liu Y."/>
            <person name="Xu W."/>
            <person name="Pan J."/>
            <person name="Luo Z.H."/>
            <person name="Li M."/>
        </authorList>
    </citation>
    <scope>NUCLEOTIDE SEQUENCE [LARGE SCALE GENOMIC DNA]</scope>
    <source>
        <strain evidence="13">SpSt-132</strain>
    </source>
</reference>
<dbReference type="InterPro" id="IPR020568">
    <property type="entry name" value="Ribosomal_Su5_D2-typ_SF"/>
</dbReference>
<dbReference type="PANTHER" id="PTHR33694:SF1">
    <property type="entry name" value="UDP-3-O-ACYL-N-ACETYLGLUCOSAMINE DEACETYLASE 1, MITOCHONDRIAL-RELATED"/>
    <property type="match status" value="1"/>
</dbReference>
<keyword evidence="10 12" id="KW-0443">Lipid metabolism</keyword>
<dbReference type="AlphaFoldDB" id="A0A7C2V4N0"/>
<evidence type="ECO:0000256" key="7">
    <source>
        <dbReference type="ARBA" id="ARBA00022723"/>
    </source>
</evidence>
<dbReference type="GO" id="GO:0046872">
    <property type="term" value="F:metal ion binding"/>
    <property type="evidence" value="ECO:0007669"/>
    <property type="project" value="UniProtKB-KW"/>
</dbReference>
<evidence type="ECO:0000256" key="5">
    <source>
        <dbReference type="ARBA" id="ARBA00022516"/>
    </source>
</evidence>
<dbReference type="HAMAP" id="MF_00388">
    <property type="entry name" value="LpxC"/>
    <property type="match status" value="1"/>
</dbReference>
<comment type="pathway">
    <text evidence="3 12">Glycolipid biosynthesis; lipid IV(A) biosynthesis; lipid IV(A) from (3R)-3-hydroxytetradecanoyl-[acyl-carrier-protein] and UDP-N-acetyl-alpha-D-glucosamine: step 2/6.</text>
</comment>
<feature type="binding site" evidence="12">
    <location>
        <position position="229"/>
    </location>
    <ligand>
        <name>Zn(2+)</name>
        <dbReference type="ChEBI" id="CHEBI:29105"/>
    </ligand>
</feature>
<evidence type="ECO:0000256" key="11">
    <source>
        <dbReference type="ARBA" id="ARBA00024535"/>
    </source>
</evidence>
<dbReference type="SUPFAM" id="SSF54211">
    <property type="entry name" value="Ribosomal protein S5 domain 2-like"/>
    <property type="match status" value="2"/>
</dbReference>
<evidence type="ECO:0000256" key="6">
    <source>
        <dbReference type="ARBA" id="ARBA00022556"/>
    </source>
</evidence>
<sequence length="279" mass="30884">MLQKTISKEVEFEGVGIHSGEVSKIVLHPEDENKGIRFLVDGTYIPANYKYVLGTDHATLLGKDGAKVSTAEHLLAVLYMLGIDNLTVEFLKGYEVPILDGSGYQFYKALKDLTYEQSAEAKVLEIREGFEIKNCKAYIKAEPSEGFCAIYKGYVKGILEEGVAQYCGNAKEIVFARTFCYEEEVEYLLQRGLAKGGSLKNAVVIGKGFVYNPEGMRSKDEPIRHKLLDFIGDLSLLGFRIRGKVFSYLGGHALNYEFVKSLAESSLSTRATSSLVSTP</sequence>
<evidence type="ECO:0000256" key="12">
    <source>
        <dbReference type="HAMAP-Rule" id="MF_00388"/>
    </source>
</evidence>
<dbReference type="Pfam" id="PF03331">
    <property type="entry name" value="LpxC"/>
    <property type="match status" value="1"/>
</dbReference>
<proteinExistence type="inferred from homology"/>
<feature type="active site" description="Proton donor" evidence="12">
    <location>
        <position position="252"/>
    </location>
</feature>
<dbReference type="EC" id="3.5.1.108" evidence="4 12"/>
<evidence type="ECO:0000256" key="1">
    <source>
        <dbReference type="ARBA" id="ARBA00001947"/>
    </source>
</evidence>
<evidence type="ECO:0000256" key="8">
    <source>
        <dbReference type="ARBA" id="ARBA00022801"/>
    </source>
</evidence>
<evidence type="ECO:0000256" key="2">
    <source>
        <dbReference type="ARBA" id="ARBA00002923"/>
    </source>
</evidence>
<keyword evidence="7 12" id="KW-0479">Metal-binding</keyword>
<accession>A0A7C2V4N0</accession>
<organism evidence="13">
    <name type="scientific">Hydrogenobacter sp</name>
    <dbReference type="NCBI Taxonomy" id="2152829"/>
    <lineage>
        <taxon>Bacteria</taxon>
        <taxon>Pseudomonadati</taxon>
        <taxon>Aquificota</taxon>
        <taxon>Aquificia</taxon>
        <taxon>Aquificales</taxon>
        <taxon>Aquificaceae</taxon>
        <taxon>Hydrogenobacter</taxon>
    </lineage>
</organism>
<feature type="binding site" evidence="12">
    <location>
        <position position="225"/>
    </location>
    <ligand>
        <name>Zn(2+)</name>
        <dbReference type="ChEBI" id="CHEBI:29105"/>
    </ligand>
</feature>
<evidence type="ECO:0000256" key="9">
    <source>
        <dbReference type="ARBA" id="ARBA00022833"/>
    </source>
</evidence>
<dbReference type="UniPathway" id="UPA00359">
    <property type="reaction ID" value="UER00478"/>
</dbReference>
<dbReference type="NCBIfam" id="TIGR00325">
    <property type="entry name" value="lpxC"/>
    <property type="match status" value="1"/>
</dbReference>
<gene>
    <name evidence="12 13" type="primary">lpxC</name>
    <name evidence="13" type="ORF">ENO47_02670</name>
</gene>
<dbReference type="GO" id="GO:0009245">
    <property type="term" value="P:lipid A biosynthetic process"/>
    <property type="evidence" value="ECO:0007669"/>
    <property type="project" value="UniProtKB-UniRule"/>
</dbReference>
<comment type="function">
    <text evidence="2 12">Catalyzes the hydrolysis of UDP-3-O-myristoyl-N-acetylglucosamine to form UDP-3-O-myristoylglucosamine and acetate, the committed step in lipid A biosynthesis.</text>
</comment>
<dbReference type="GO" id="GO:0016020">
    <property type="term" value="C:membrane"/>
    <property type="evidence" value="ECO:0007669"/>
    <property type="project" value="GOC"/>
</dbReference>
<comment type="cofactor">
    <cofactor evidence="1 12">
        <name>Zn(2+)</name>
        <dbReference type="ChEBI" id="CHEBI:29105"/>
    </cofactor>
</comment>
<keyword evidence="6 12" id="KW-0441">Lipid A biosynthesis</keyword>
<keyword evidence="8 12" id="KW-0378">Hydrolase</keyword>
<dbReference type="Gene3D" id="3.30.230.20">
    <property type="entry name" value="lpxc deacetylase, domain 1"/>
    <property type="match status" value="1"/>
</dbReference>
<dbReference type="InterPro" id="IPR015870">
    <property type="entry name" value="UDP-acyl_N-AcGlcN_deAcase_N"/>
</dbReference>
<feature type="binding site" evidence="12">
    <location>
        <position position="73"/>
    </location>
    <ligand>
        <name>Zn(2+)</name>
        <dbReference type="ChEBI" id="CHEBI:29105"/>
    </ligand>
</feature>
<dbReference type="PANTHER" id="PTHR33694">
    <property type="entry name" value="UDP-3-O-ACYL-N-ACETYLGLUCOSAMINE DEACETYLASE 1, MITOCHONDRIAL-RELATED"/>
    <property type="match status" value="1"/>
</dbReference>
<name>A0A7C2V4N0_9AQUI</name>
<protein>
    <recommendedName>
        <fullName evidence="4 12">UDP-3-O-acyl-N-acetylglucosamine deacetylase</fullName>
        <shortName evidence="12">UDP-3-O-acyl-GlcNAc deacetylase</shortName>
        <ecNumber evidence="4 12">3.5.1.108</ecNumber>
    </recommendedName>
    <alternativeName>
        <fullName evidence="12">UDP-3-O-[R-3-hydroxymyristoyl]-N-acetylglucosamine deacetylase</fullName>
    </alternativeName>
</protein>
<keyword evidence="9 12" id="KW-0862">Zinc</keyword>
<comment type="catalytic activity">
    <reaction evidence="11 12">
        <text>a UDP-3-O-[(3R)-3-hydroxyacyl]-N-acetyl-alpha-D-glucosamine + H2O = a UDP-3-O-[(3R)-3-hydroxyacyl]-alpha-D-glucosamine + acetate</text>
        <dbReference type="Rhea" id="RHEA:67816"/>
        <dbReference type="ChEBI" id="CHEBI:15377"/>
        <dbReference type="ChEBI" id="CHEBI:30089"/>
        <dbReference type="ChEBI" id="CHEBI:137740"/>
        <dbReference type="ChEBI" id="CHEBI:173225"/>
        <dbReference type="EC" id="3.5.1.108"/>
    </reaction>
</comment>
<dbReference type="InterPro" id="IPR004463">
    <property type="entry name" value="UDP-acyl_GlcNac_deAcase"/>
</dbReference>
<comment type="similarity">
    <text evidence="12">Belongs to the LpxC family.</text>
</comment>
<evidence type="ECO:0000256" key="4">
    <source>
        <dbReference type="ARBA" id="ARBA00012745"/>
    </source>
</evidence>
<evidence type="ECO:0000256" key="3">
    <source>
        <dbReference type="ARBA" id="ARBA00005002"/>
    </source>
</evidence>